<dbReference type="InterPro" id="IPR008780">
    <property type="entry name" value="Plasmodium_Vir"/>
</dbReference>
<keyword evidence="1" id="KW-1133">Transmembrane helix</keyword>
<evidence type="ECO:0000313" key="3">
    <source>
        <dbReference type="Proteomes" id="UP000242942"/>
    </source>
</evidence>
<dbReference type="Proteomes" id="UP000242942">
    <property type="component" value="Unassembled WGS sequence"/>
</dbReference>
<evidence type="ECO:0000313" key="2">
    <source>
        <dbReference type="EMBL" id="SBT83521.1"/>
    </source>
</evidence>
<dbReference type="VEuPathDB" id="PlasmoDB:PocGH01_00127600"/>
<dbReference type="AlphaFoldDB" id="A0A1D3JD68"/>
<proteinExistence type="predicted"/>
<protein>
    <submittedName>
        <fullName evidence="2">PIR protein</fullName>
    </submittedName>
</protein>
<reference evidence="2 3" key="1">
    <citation type="submission" date="2016-06" db="EMBL/GenBank/DDBJ databases">
        <authorList>
            <consortium name="Pathogen Informatics"/>
        </authorList>
    </citation>
    <scope>NUCLEOTIDE SEQUENCE [LARGE SCALE GENOMIC DNA]</scope>
    <source>
        <strain evidence="2">PocGH01</strain>
    </source>
</reference>
<sequence length="317" mass="36998">MAPKIPHVGSGVMCIFISFDELCNVFLYFNIIFFIKNFYESLNYDYSDLYEYYEKCNKNIVVRGKTEEMIRMCERILSNLENSTVLNIANSSYDVCTPFNYWIYDTLTRIYGAEKNMEIEIAFISLQFIWNYLDYYLKNLNFYKTCKTNFDIVNHSDWKQRKELYDYCINYDLIGPMCKNFDEKCMEYYQYIKEKSFLYEHFEKICNPEQSNCPQFYKKCKAHNPTLVLPTLICHEKFKADNDPPVEATDLKSSTVHELQPGAHGPGVSVPGLAVSPDTGLTQEQNDIEKKVGHSVLGIAPFLVTAFPLYRYTPIGS</sequence>
<evidence type="ECO:0000256" key="1">
    <source>
        <dbReference type="SAM" id="Phobius"/>
    </source>
</evidence>
<dbReference type="EMBL" id="FLRI01000132">
    <property type="protein sequence ID" value="SBT83521.1"/>
    <property type="molecule type" value="Genomic_DNA"/>
</dbReference>
<keyword evidence="1" id="KW-0812">Transmembrane</keyword>
<dbReference type="Pfam" id="PF05795">
    <property type="entry name" value="Plasmodium_Vir"/>
    <property type="match status" value="1"/>
</dbReference>
<keyword evidence="3" id="KW-1185">Reference proteome</keyword>
<dbReference type="VEuPathDB" id="PlasmoDB:POWCR01_000126800"/>
<accession>A0A1D3JD68</accession>
<name>A0A1D3JD68_PLAOA</name>
<organism evidence="2 3">
    <name type="scientific">Plasmodium ovale</name>
    <name type="common">malaria parasite P. ovale</name>
    <dbReference type="NCBI Taxonomy" id="36330"/>
    <lineage>
        <taxon>Eukaryota</taxon>
        <taxon>Sar</taxon>
        <taxon>Alveolata</taxon>
        <taxon>Apicomplexa</taxon>
        <taxon>Aconoidasida</taxon>
        <taxon>Haemosporida</taxon>
        <taxon>Plasmodiidae</taxon>
        <taxon>Plasmodium</taxon>
        <taxon>Plasmodium (Plasmodium)</taxon>
    </lineage>
</organism>
<keyword evidence="1" id="KW-0472">Membrane</keyword>
<feature type="transmembrane region" description="Helical" evidence="1">
    <location>
        <begin position="12"/>
        <end position="35"/>
    </location>
</feature>
<gene>
    <name evidence="2" type="primary">PocGH01_00127600</name>
    <name evidence="2" type="ORF">POCGH01_00127600</name>
</gene>